<keyword evidence="3" id="KW-1185">Reference proteome</keyword>
<feature type="region of interest" description="Disordered" evidence="1">
    <location>
        <begin position="170"/>
        <end position="189"/>
    </location>
</feature>
<accession>A0A6A7BK79</accession>
<evidence type="ECO:0000313" key="2">
    <source>
        <dbReference type="EMBL" id="KAF2855926.1"/>
    </source>
</evidence>
<organism evidence="2 3">
    <name type="scientific">Plenodomus tracheiphilus IPT5</name>
    <dbReference type="NCBI Taxonomy" id="1408161"/>
    <lineage>
        <taxon>Eukaryota</taxon>
        <taxon>Fungi</taxon>
        <taxon>Dikarya</taxon>
        <taxon>Ascomycota</taxon>
        <taxon>Pezizomycotina</taxon>
        <taxon>Dothideomycetes</taxon>
        <taxon>Pleosporomycetidae</taxon>
        <taxon>Pleosporales</taxon>
        <taxon>Pleosporineae</taxon>
        <taxon>Leptosphaeriaceae</taxon>
        <taxon>Plenodomus</taxon>
    </lineage>
</organism>
<name>A0A6A7BK79_9PLEO</name>
<sequence length="226" mass="25686">MVHGPWPMAQTCPTWPELELELELELHLSMHANLTSSTAAYPHLHQATRQPRLEYPIAYSTLPCPTLPTLARTQTHTHTHTLTHTRTLTLSGHPRPPNHRRHGPLPPAPSRLLVLAQRVTRLAHQSLYLRRLSDPRHWTSPHTLPTHIICTKSSAVRTRSTRRRPFLRAHTRASHTSARRHLPARPTSRRRYLAPPQACPASGVCVACCVSPKLLWYPSARQARSY</sequence>
<protein>
    <submittedName>
        <fullName evidence="2">Uncharacterized protein</fullName>
    </submittedName>
</protein>
<proteinExistence type="predicted"/>
<evidence type="ECO:0000313" key="3">
    <source>
        <dbReference type="Proteomes" id="UP000799423"/>
    </source>
</evidence>
<reference evidence="2" key="1">
    <citation type="submission" date="2020-01" db="EMBL/GenBank/DDBJ databases">
        <authorList>
            <consortium name="DOE Joint Genome Institute"/>
            <person name="Haridas S."/>
            <person name="Albert R."/>
            <person name="Binder M."/>
            <person name="Bloem J."/>
            <person name="Labutti K."/>
            <person name="Salamov A."/>
            <person name="Andreopoulos B."/>
            <person name="Baker S.E."/>
            <person name="Barry K."/>
            <person name="Bills G."/>
            <person name="Bluhm B.H."/>
            <person name="Cannon C."/>
            <person name="Castanera R."/>
            <person name="Culley D.E."/>
            <person name="Daum C."/>
            <person name="Ezra D."/>
            <person name="Gonzalez J.B."/>
            <person name="Henrissat B."/>
            <person name="Kuo A."/>
            <person name="Liang C."/>
            <person name="Lipzen A."/>
            <person name="Lutzoni F."/>
            <person name="Magnuson J."/>
            <person name="Mondo S."/>
            <person name="Nolan M."/>
            <person name="Ohm R."/>
            <person name="Pangilinan J."/>
            <person name="Park H.-J."/>
            <person name="Ramirez L."/>
            <person name="Alfaro M."/>
            <person name="Sun H."/>
            <person name="Tritt A."/>
            <person name="Yoshinaga Y."/>
            <person name="Zwiers L.-H."/>
            <person name="Turgeon B.G."/>
            <person name="Goodwin S.B."/>
            <person name="Spatafora J.W."/>
            <person name="Crous P.W."/>
            <person name="Grigoriev I.V."/>
        </authorList>
    </citation>
    <scope>NUCLEOTIDE SEQUENCE</scope>
    <source>
        <strain evidence="2">IPT5</strain>
    </source>
</reference>
<evidence type="ECO:0000256" key="1">
    <source>
        <dbReference type="SAM" id="MobiDB-lite"/>
    </source>
</evidence>
<gene>
    <name evidence="2" type="ORF">T440DRAFT_93045</name>
</gene>
<dbReference type="AlphaFoldDB" id="A0A6A7BK79"/>
<dbReference type="Proteomes" id="UP000799423">
    <property type="component" value="Unassembled WGS sequence"/>
</dbReference>
<feature type="region of interest" description="Disordered" evidence="1">
    <location>
        <begin position="78"/>
        <end position="107"/>
    </location>
</feature>
<dbReference type="EMBL" id="MU006289">
    <property type="protein sequence ID" value="KAF2855926.1"/>
    <property type="molecule type" value="Genomic_DNA"/>
</dbReference>